<dbReference type="EMBL" id="JAABOA010000243">
    <property type="protein sequence ID" value="KAF9585152.1"/>
    <property type="molecule type" value="Genomic_DNA"/>
</dbReference>
<evidence type="ECO:0000313" key="12">
    <source>
        <dbReference type="Proteomes" id="UP000780801"/>
    </source>
</evidence>
<evidence type="ECO:0000256" key="8">
    <source>
        <dbReference type="SAM" id="MobiDB-lite"/>
    </source>
</evidence>
<sequence>MATTNLPASTSPSSFDSAGHSIGGTPARETLQELVNILALLASQDNKIRAAAETSLNDQWMTNTPDALLTGLTHITRHSQDTDLRSFSAVLTRRVAFKTIRNHPAATATTITSASTNASGTTNHSGNGNTEMTLWDVVQEGTRQMMKTHFLESMTKESNKSVRNKVCDTIAEMARRSLSTESTWPDLLPALLTCTKSEIPELRESALRIFSSIPHLVSGAGSGSNLQQIEVVKETFLRGLQDENPNVRLAALKAAGALLLETASQSRIRNTVAPLLAPMFDALNSMVVAKAEDLFNEGLLVLIELAEHTTRIFRTVLPLIVPFMATIIKNKTDFGEDRTRQSALELLLTIAECSPNLVRKAVPDFANILVPVALEMMCELEDDEVINADGKKEKCWWYLADDLDVDAQDENYSVGENAMDRLSRALGGKAILPVSFSIIPNMLGSDNWKARHAGLMAVSAIGEGCVKLMEVELTKIVLMVLPFLQDAHPRVRYAACNAIGQMSTDFAGIIQRDHHAVVLRTLIPVMDDEQFPRVRAHAAAALVNFCEAVEKNILEPYLDAIFERLLSLLRTGTTYVQEQAITTIATVADSAEDRFVKYYGGIMPMLMSVLREATDREYRLMRGKAMECASLIALAVGKEVFAPHAQEFIKLLVRTQTDVTETDDPQAAYLLAAWARICKVLGQDFVPYLDIVMPPLLASAQLKLDFAVLDPEDDVESKYSAEDGWEFVGVDGQQIGIKTTVLEEKCTALEMLICYARELGPGFRPYLERVRDLALPLLKFYFHDGVRHASAALLPQLISCAKQAELDPEYQINFWHQISARILEVMAAESDTAFLLQLYTSFYESVESMGPGSSLSPELLEAFTRATELQLKG</sequence>
<evidence type="ECO:0000256" key="4">
    <source>
        <dbReference type="ARBA" id="ARBA00022490"/>
    </source>
</evidence>
<dbReference type="OrthoDB" id="543373at2759"/>
<comment type="caution">
    <text evidence="11">The sequence shown here is derived from an EMBL/GenBank/DDBJ whole genome shotgun (WGS) entry which is preliminary data.</text>
</comment>
<proteinExistence type="predicted"/>
<dbReference type="Proteomes" id="UP000780801">
    <property type="component" value="Unassembled WGS sequence"/>
</dbReference>
<dbReference type="SUPFAM" id="SSF48371">
    <property type="entry name" value="ARM repeat"/>
    <property type="match status" value="1"/>
</dbReference>
<protein>
    <submittedName>
        <fullName evidence="11">Uncharacterized protein</fullName>
    </submittedName>
</protein>
<keyword evidence="4" id="KW-0963">Cytoplasm</keyword>
<evidence type="ECO:0000256" key="7">
    <source>
        <dbReference type="ARBA" id="ARBA00023242"/>
    </source>
</evidence>
<keyword evidence="5" id="KW-0677">Repeat</keyword>
<keyword evidence="7" id="KW-0539">Nucleus</keyword>
<evidence type="ECO:0000259" key="10">
    <source>
        <dbReference type="Pfam" id="PF25780"/>
    </source>
</evidence>
<evidence type="ECO:0000256" key="5">
    <source>
        <dbReference type="ARBA" id="ARBA00022737"/>
    </source>
</evidence>
<keyword evidence="12" id="KW-1185">Reference proteome</keyword>
<dbReference type="InterPro" id="IPR058584">
    <property type="entry name" value="IMB1_TNPO1-like_TPR"/>
</dbReference>
<evidence type="ECO:0000256" key="6">
    <source>
        <dbReference type="ARBA" id="ARBA00022927"/>
    </source>
</evidence>
<dbReference type="Pfam" id="PF25780">
    <property type="entry name" value="TPR_IPO5"/>
    <property type="match status" value="1"/>
</dbReference>
<evidence type="ECO:0000259" key="9">
    <source>
        <dbReference type="Pfam" id="PF25574"/>
    </source>
</evidence>
<reference evidence="11" key="1">
    <citation type="journal article" date="2020" name="Fungal Divers.">
        <title>Resolving the Mortierellaceae phylogeny through synthesis of multi-gene phylogenetics and phylogenomics.</title>
        <authorList>
            <person name="Vandepol N."/>
            <person name="Liber J."/>
            <person name="Desiro A."/>
            <person name="Na H."/>
            <person name="Kennedy M."/>
            <person name="Barry K."/>
            <person name="Grigoriev I.V."/>
            <person name="Miller A.N."/>
            <person name="O'Donnell K."/>
            <person name="Stajich J.E."/>
            <person name="Bonito G."/>
        </authorList>
    </citation>
    <scope>NUCLEOTIDE SEQUENCE</scope>
    <source>
        <strain evidence="11">KOD1015</strain>
    </source>
</reference>
<evidence type="ECO:0000256" key="2">
    <source>
        <dbReference type="ARBA" id="ARBA00004496"/>
    </source>
</evidence>
<dbReference type="GO" id="GO:0006606">
    <property type="term" value="P:protein import into nucleus"/>
    <property type="evidence" value="ECO:0007669"/>
    <property type="project" value="InterPro"/>
</dbReference>
<feature type="domain" description="IPO4/5-like TPR repeats" evidence="10">
    <location>
        <begin position="159"/>
        <end position="321"/>
    </location>
</feature>
<dbReference type="AlphaFoldDB" id="A0A9P6G141"/>
<dbReference type="PANTHER" id="PTHR10527">
    <property type="entry name" value="IMPORTIN BETA"/>
    <property type="match status" value="1"/>
</dbReference>
<evidence type="ECO:0000256" key="3">
    <source>
        <dbReference type="ARBA" id="ARBA00022448"/>
    </source>
</evidence>
<feature type="region of interest" description="Disordered" evidence="8">
    <location>
        <begin position="1"/>
        <end position="24"/>
    </location>
</feature>
<gene>
    <name evidence="11" type="ORF">BGW38_003684</name>
</gene>
<comment type="subcellular location">
    <subcellularLocation>
        <location evidence="2">Cytoplasm</location>
    </subcellularLocation>
    <subcellularLocation>
        <location evidence="1">Nucleus</location>
    </subcellularLocation>
</comment>
<dbReference type="InterPro" id="IPR057672">
    <property type="entry name" value="TPR_IPO4/5"/>
</dbReference>
<organism evidence="11 12">
    <name type="scientific">Lunasporangiospora selenospora</name>
    <dbReference type="NCBI Taxonomy" id="979761"/>
    <lineage>
        <taxon>Eukaryota</taxon>
        <taxon>Fungi</taxon>
        <taxon>Fungi incertae sedis</taxon>
        <taxon>Mucoromycota</taxon>
        <taxon>Mortierellomycotina</taxon>
        <taxon>Mortierellomycetes</taxon>
        <taxon>Mortierellales</taxon>
        <taxon>Mortierellaceae</taxon>
        <taxon>Lunasporangiospora</taxon>
    </lineage>
</organism>
<dbReference type="Gene3D" id="1.25.10.10">
    <property type="entry name" value="Leucine-rich Repeat Variant"/>
    <property type="match status" value="1"/>
</dbReference>
<dbReference type="InterPro" id="IPR011989">
    <property type="entry name" value="ARM-like"/>
</dbReference>
<name>A0A9P6G141_9FUNG</name>
<dbReference type="GO" id="GO:0005634">
    <property type="term" value="C:nucleus"/>
    <property type="evidence" value="ECO:0007669"/>
    <property type="project" value="UniProtKB-SubCell"/>
</dbReference>
<dbReference type="InterPro" id="IPR041653">
    <property type="entry name" value="Importin_rep_4"/>
</dbReference>
<evidence type="ECO:0000313" key="11">
    <source>
        <dbReference type="EMBL" id="KAF9585152.1"/>
    </source>
</evidence>
<dbReference type="Pfam" id="PF25574">
    <property type="entry name" value="TPR_IMB1"/>
    <property type="match status" value="1"/>
</dbReference>
<feature type="non-terminal residue" evidence="11">
    <location>
        <position position="1"/>
    </location>
</feature>
<feature type="compositionally biased region" description="Polar residues" evidence="8">
    <location>
        <begin position="1"/>
        <end position="16"/>
    </location>
</feature>
<dbReference type="GO" id="GO:0005737">
    <property type="term" value="C:cytoplasm"/>
    <property type="evidence" value="ECO:0007669"/>
    <property type="project" value="UniProtKB-SubCell"/>
</dbReference>
<dbReference type="Pfam" id="PF18808">
    <property type="entry name" value="Importin_rep_4"/>
    <property type="match status" value="1"/>
</dbReference>
<feature type="domain" description="Importin subunit beta-1/Transportin-1-like TPR repeats" evidence="9">
    <location>
        <begin position="491"/>
        <end position="702"/>
    </location>
</feature>
<keyword evidence="3" id="KW-0813">Transport</keyword>
<evidence type="ECO:0000256" key="1">
    <source>
        <dbReference type="ARBA" id="ARBA00004123"/>
    </source>
</evidence>
<accession>A0A9P6G141</accession>
<keyword evidence="6" id="KW-0653">Protein transport</keyword>
<dbReference type="InterPro" id="IPR016024">
    <property type="entry name" value="ARM-type_fold"/>
</dbReference>
<dbReference type="InterPro" id="IPR040122">
    <property type="entry name" value="Importin_beta"/>
</dbReference>